<evidence type="ECO:0000313" key="2">
    <source>
        <dbReference type="Proteomes" id="UP000828390"/>
    </source>
</evidence>
<proteinExistence type="predicted"/>
<comment type="caution">
    <text evidence="1">The sequence shown here is derived from an EMBL/GenBank/DDBJ whole genome shotgun (WGS) entry which is preliminary data.</text>
</comment>
<keyword evidence="2" id="KW-1185">Reference proteome</keyword>
<reference evidence="1" key="2">
    <citation type="submission" date="2020-11" db="EMBL/GenBank/DDBJ databases">
        <authorList>
            <person name="McCartney M.A."/>
            <person name="Auch B."/>
            <person name="Kono T."/>
            <person name="Mallez S."/>
            <person name="Becker A."/>
            <person name="Gohl D.M."/>
            <person name="Silverstein K.A.T."/>
            <person name="Koren S."/>
            <person name="Bechman K.B."/>
            <person name="Herman A."/>
            <person name="Abrahante J.E."/>
            <person name="Garbe J."/>
        </authorList>
    </citation>
    <scope>NUCLEOTIDE SEQUENCE</scope>
    <source>
        <strain evidence="1">Duluth1</strain>
        <tissue evidence="1">Whole animal</tissue>
    </source>
</reference>
<organism evidence="1 2">
    <name type="scientific">Dreissena polymorpha</name>
    <name type="common">Zebra mussel</name>
    <name type="synonym">Mytilus polymorpha</name>
    <dbReference type="NCBI Taxonomy" id="45954"/>
    <lineage>
        <taxon>Eukaryota</taxon>
        <taxon>Metazoa</taxon>
        <taxon>Spiralia</taxon>
        <taxon>Lophotrochozoa</taxon>
        <taxon>Mollusca</taxon>
        <taxon>Bivalvia</taxon>
        <taxon>Autobranchia</taxon>
        <taxon>Heteroconchia</taxon>
        <taxon>Euheterodonta</taxon>
        <taxon>Imparidentia</taxon>
        <taxon>Neoheterodontei</taxon>
        <taxon>Myida</taxon>
        <taxon>Dreissenoidea</taxon>
        <taxon>Dreissenidae</taxon>
        <taxon>Dreissena</taxon>
    </lineage>
</organism>
<reference evidence="1" key="1">
    <citation type="journal article" date="2019" name="bioRxiv">
        <title>The Genome of the Zebra Mussel, Dreissena polymorpha: A Resource for Invasive Species Research.</title>
        <authorList>
            <person name="McCartney M.A."/>
            <person name="Auch B."/>
            <person name="Kono T."/>
            <person name="Mallez S."/>
            <person name="Zhang Y."/>
            <person name="Obille A."/>
            <person name="Becker A."/>
            <person name="Abrahante J.E."/>
            <person name="Garbe J."/>
            <person name="Badalamenti J.P."/>
            <person name="Herman A."/>
            <person name="Mangelson H."/>
            <person name="Liachko I."/>
            <person name="Sullivan S."/>
            <person name="Sone E.D."/>
            <person name="Koren S."/>
            <person name="Silverstein K.A.T."/>
            <person name="Beckman K.B."/>
            <person name="Gohl D.M."/>
        </authorList>
    </citation>
    <scope>NUCLEOTIDE SEQUENCE</scope>
    <source>
        <strain evidence="1">Duluth1</strain>
        <tissue evidence="1">Whole animal</tissue>
    </source>
</reference>
<sequence>MTSTLNCCSRSLLARAGSIVDADRGGNWGHTGEAPLPHTDMIASCDMDFQRASSRRLNWHTSMLSVG</sequence>
<accession>A0A9D4ED76</accession>
<protein>
    <submittedName>
        <fullName evidence="1">Uncharacterized protein</fullName>
    </submittedName>
</protein>
<dbReference type="Proteomes" id="UP000828390">
    <property type="component" value="Unassembled WGS sequence"/>
</dbReference>
<dbReference type="AlphaFoldDB" id="A0A9D4ED76"/>
<dbReference type="EMBL" id="JAIWYP010000009">
    <property type="protein sequence ID" value="KAH3777163.1"/>
    <property type="molecule type" value="Genomic_DNA"/>
</dbReference>
<evidence type="ECO:0000313" key="1">
    <source>
        <dbReference type="EMBL" id="KAH3777163.1"/>
    </source>
</evidence>
<name>A0A9D4ED76_DREPO</name>
<gene>
    <name evidence="1" type="ORF">DPMN_178600</name>
</gene>